<reference evidence="4" key="1">
    <citation type="journal article" date="2018" name="Nat. Microbiol.">
        <title>Leveraging single-cell genomics to expand the fungal tree of life.</title>
        <authorList>
            <person name="Ahrendt S.R."/>
            <person name="Quandt C.A."/>
            <person name="Ciobanu D."/>
            <person name="Clum A."/>
            <person name="Salamov A."/>
            <person name="Andreopoulos B."/>
            <person name="Cheng J.F."/>
            <person name="Woyke T."/>
            <person name="Pelin A."/>
            <person name="Henrissat B."/>
            <person name="Reynolds N.K."/>
            <person name="Benny G.L."/>
            <person name="Smith M.E."/>
            <person name="James T.Y."/>
            <person name="Grigoriev I.V."/>
        </authorList>
    </citation>
    <scope>NUCLEOTIDE SEQUENCE [LARGE SCALE GENOMIC DNA]</scope>
</reference>
<dbReference type="AlphaFoldDB" id="A0A4P9VYN4"/>
<feature type="region of interest" description="Disordered" evidence="1">
    <location>
        <begin position="145"/>
        <end position="183"/>
    </location>
</feature>
<dbReference type="Pfam" id="PF20428">
    <property type="entry name" value="Sey1_3HB"/>
    <property type="match status" value="1"/>
</dbReference>
<dbReference type="Proteomes" id="UP000269721">
    <property type="component" value="Unassembled WGS sequence"/>
</dbReference>
<accession>A0A4P9VYN4</accession>
<dbReference type="EMBL" id="ML001240">
    <property type="protein sequence ID" value="RKO83440.1"/>
    <property type="molecule type" value="Genomic_DNA"/>
</dbReference>
<evidence type="ECO:0000313" key="3">
    <source>
        <dbReference type="EMBL" id="RKO83440.1"/>
    </source>
</evidence>
<evidence type="ECO:0000259" key="2">
    <source>
        <dbReference type="Pfam" id="PF20428"/>
    </source>
</evidence>
<dbReference type="InterPro" id="IPR046758">
    <property type="entry name" value="Sey1/RHD3-like_3HB"/>
</dbReference>
<name>A0A4P9VYN4_9FUNG</name>
<evidence type="ECO:0000313" key="4">
    <source>
        <dbReference type="Proteomes" id="UP000269721"/>
    </source>
</evidence>
<keyword evidence="4" id="KW-1185">Reference proteome</keyword>
<gene>
    <name evidence="3" type="ORF">BDK51DRAFT_44773</name>
</gene>
<sequence length="301" mass="33234">MVLRGFTLSHQEIAASVRNMKIKAWNALGKAIQDMSTDLHVLTRTRQRSGARASGWRQSFSRFSRSILPFHAALDFCRFESQFSYDGNGLPRIWTNVDDIISVFIDAREEVGGSLTPKVGEKAEKVLTRSSRIDVPLEDIDEDIRNNEVGTGGRRNKLHRNPTGRASAANRTSNSQPRTHPQPSVFLKILPHDPLPRETPIPARLLQKRGRTFVYQNQAVRGCQRWVLAMEDGRDDIGTSSQRCLALRAAAACRNDARARQLGCGLCECGLGERPGVCSGLGFSDGSHAAALTDSVGVWPE</sequence>
<protein>
    <recommendedName>
        <fullName evidence="2">Sey1/RHD3-like three-helix bundle domain-containing protein</fullName>
    </recommendedName>
</protein>
<organism evidence="3 4">
    <name type="scientific">Blyttiomyces helicus</name>
    <dbReference type="NCBI Taxonomy" id="388810"/>
    <lineage>
        <taxon>Eukaryota</taxon>
        <taxon>Fungi</taxon>
        <taxon>Fungi incertae sedis</taxon>
        <taxon>Chytridiomycota</taxon>
        <taxon>Chytridiomycota incertae sedis</taxon>
        <taxon>Chytridiomycetes</taxon>
        <taxon>Chytridiomycetes incertae sedis</taxon>
        <taxon>Blyttiomyces</taxon>
    </lineage>
</organism>
<feature type="compositionally biased region" description="Polar residues" evidence="1">
    <location>
        <begin position="169"/>
        <end position="182"/>
    </location>
</feature>
<proteinExistence type="predicted"/>
<evidence type="ECO:0000256" key="1">
    <source>
        <dbReference type="SAM" id="MobiDB-lite"/>
    </source>
</evidence>
<feature type="domain" description="Sey1/RHD3-like three-helix bundle" evidence="2">
    <location>
        <begin position="78"/>
        <end position="110"/>
    </location>
</feature>